<evidence type="ECO:0000313" key="1">
    <source>
        <dbReference type="EMBL" id="MEE2525750.1"/>
    </source>
</evidence>
<name>A0ABU7LPC0_9PROT</name>
<protein>
    <submittedName>
        <fullName evidence="1">Uncharacterized protein</fullName>
    </submittedName>
</protein>
<dbReference type="EMBL" id="JAZDRP010000003">
    <property type="protein sequence ID" value="MEE2525750.1"/>
    <property type="molecule type" value="Genomic_DNA"/>
</dbReference>
<sequence length="284" mass="31548">MFAAFRKSPSDTVERPQLELSGPALTEALERIAAGCEAGGGIDRYVMALQLRHGVFSDILIEKNEGPLSPESLAALTMFMPTVRRRIAPYLSAEKFGALRDAITGLLETKHEYDKVDERMAAFCSHFPQDKTHRWVRDLAAELLHGVDPERYPMMCRWIWDETANTGVLREIWHGDIDSITLHVPDTYGTFLMLREELSQFLASHGVMQDTQAHVDLLCAQIYAEYISAQGGSYLRADFSSADDPMAHVRRLLGLDGIQPKANRIAGAGTKFDIAGAIAQIEKG</sequence>
<reference evidence="1 2" key="1">
    <citation type="submission" date="2024-01" db="EMBL/GenBank/DDBJ databases">
        <title>Hyphobacterium bacterium isolated from marine sediment.</title>
        <authorList>
            <person name="Zhao S."/>
        </authorList>
    </citation>
    <scope>NUCLEOTIDE SEQUENCE [LARGE SCALE GENOMIC DNA]</scope>
    <source>
        <strain evidence="2">HN65</strain>
    </source>
</reference>
<keyword evidence="2" id="KW-1185">Reference proteome</keyword>
<dbReference type="RefSeq" id="WP_330198414.1">
    <property type="nucleotide sequence ID" value="NZ_JAZDRP010000003.1"/>
</dbReference>
<organism evidence="1 2">
    <name type="scientific">Hyphobacterium lacteum</name>
    <dbReference type="NCBI Taxonomy" id="3116575"/>
    <lineage>
        <taxon>Bacteria</taxon>
        <taxon>Pseudomonadati</taxon>
        <taxon>Pseudomonadota</taxon>
        <taxon>Alphaproteobacteria</taxon>
        <taxon>Maricaulales</taxon>
        <taxon>Maricaulaceae</taxon>
        <taxon>Hyphobacterium</taxon>
    </lineage>
</organism>
<proteinExistence type="predicted"/>
<gene>
    <name evidence="1" type="ORF">V0U79_05175</name>
</gene>
<dbReference type="Proteomes" id="UP001354971">
    <property type="component" value="Unassembled WGS sequence"/>
</dbReference>
<evidence type="ECO:0000313" key="2">
    <source>
        <dbReference type="Proteomes" id="UP001354971"/>
    </source>
</evidence>
<accession>A0ABU7LPC0</accession>
<comment type="caution">
    <text evidence="1">The sequence shown here is derived from an EMBL/GenBank/DDBJ whole genome shotgun (WGS) entry which is preliminary data.</text>
</comment>